<name>A0A4Y2JC85_ARAVE</name>
<feature type="region of interest" description="Disordered" evidence="1">
    <location>
        <begin position="1"/>
        <end position="52"/>
    </location>
</feature>
<gene>
    <name evidence="2" type="ORF">AVEN_170916_1</name>
</gene>
<feature type="compositionally biased region" description="Basic and acidic residues" evidence="1">
    <location>
        <begin position="74"/>
        <end position="85"/>
    </location>
</feature>
<dbReference type="AlphaFoldDB" id="A0A4Y2JC85"/>
<organism evidence="2 3">
    <name type="scientific">Araneus ventricosus</name>
    <name type="common">Orbweaver spider</name>
    <name type="synonym">Epeira ventricosa</name>
    <dbReference type="NCBI Taxonomy" id="182803"/>
    <lineage>
        <taxon>Eukaryota</taxon>
        <taxon>Metazoa</taxon>
        <taxon>Ecdysozoa</taxon>
        <taxon>Arthropoda</taxon>
        <taxon>Chelicerata</taxon>
        <taxon>Arachnida</taxon>
        <taxon>Araneae</taxon>
        <taxon>Araneomorphae</taxon>
        <taxon>Entelegynae</taxon>
        <taxon>Araneoidea</taxon>
        <taxon>Araneidae</taxon>
        <taxon>Araneus</taxon>
    </lineage>
</organism>
<dbReference type="EMBL" id="BGPR01003419">
    <property type="protein sequence ID" value="GBM87901.1"/>
    <property type="molecule type" value="Genomic_DNA"/>
</dbReference>
<keyword evidence="3" id="KW-1185">Reference proteome</keyword>
<feature type="region of interest" description="Disordered" evidence="1">
    <location>
        <begin position="65"/>
        <end position="150"/>
    </location>
</feature>
<sequence length="167" mass="18631">MSLDEYGDSDMPSTATTRAGRPQSPRRCQGEPHSRFSTKPYTNDKGYGRKEERSRICEGIKIASTVLHEQSPTRYDHINKSHHDSALPTTSTVPSRPPRQRRPLRLDDDRAHAGTPSTPRRATTEDTGTGRRQTLKSTGTAATTAEKAHHAPIPVLLHQFYEQPAYS</sequence>
<comment type="caution">
    <text evidence="2">The sequence shown here is derived from an EMBL/GenBank/DDBJ whole genome shotgun (WGS) entry which is preliminary data.</text>
</comment>
<protein>
    <submittedName>
        <fullName evidence="2">Uncharacterized protein</fullName>
    </submittedName>
</protein>
<reference evidence="2 3" key="1">
    <citation type="journal article" date="2019" name="Sci. Rep.">
        <title>Orb-weaving spider Araneus ventricosus genome elucidates the spidroin gene catalogue.</title>
        <authorList>
            <person name="Kono N."/>
            <person name="Nakamura H."/>
            <person name="Ohtoshi R."/>
            <person name="Moran D.A.P."/>
            <person name="Shinohara A."/>
            <person name="Yoshida Y."/>
            <person name="Fujiwara M."/>
            <person name="Mori M."/>
            <person name="Tomita M."/>
            <person name="Arakawa K."/>
        </authorList>
    </citation>
    <scope>NUCLEOTIDE SEQUENCE [LARGE SCALE GENOMIC DNA]</scope>
</reference>
<feature type="compositionally biased region" description="Polar residues" evidence="1">
    <location>
        <begin position="115"/>
        <end position="137"/>
    </location>
</feature>
<evidence type="ECO:0000313" key="2">
    <source>
        <dbReference type="EMBL" id="GBM87901.1"/>
    </source>
</evidence>
<evidence type="ECO:0000313" key="3">
    <source>
        <dbReference type="Proteomes" id="UP000499080"/>
    </source>
</evidence>
<proteinExistence type="predicted"/>
<accession>A0A4Y2JC85</accession>
<evidence type="ECO:0000256" key="1">
    <source>
        <dbReference type="SAM" id="MobiDB-lite"/>
    </source>
</evidence>
<dbReference type="Proteomes" id="UP000499080">
    <property type="component" value="Unassembled WGS sequence"/>
</dbReference>